<dbReference type="Proteomes" id="UP000719766">
    <property type="component" value="Unassembled WGS sequence"/>
</dbReference>
<evidence type="ECO:0000313" key="2">
    <source>
        <dbReference type="Proteomes" id="UP000719766"/>
    </source>
</evidence>
<comment type="caution">
    <text evidence="1">The sequence shown here is derived from an EMBL/GenBank/DDBJ whole genome shotgun (WGS) entry which is preliminary data.</text>
</comment>
<organism evidence="1 2">
    <name type="scientific">Suillus plorans</name>
    <dbReference type="NCBI Taxonomy" id="116603"/>
    <lineage>
        <taxon>Eukaryota</taxon>
        <taxon>Fungi</taxon>
        <taxon>Dikarya</taxon>
        <taxon>Basidiomycota</taxon>
        <taxon>Agaricomycotina</taxon>
        <taxon>Agaricomycetes</taxon>
        <taxon>Agaricomycetidae</taxon>
        <taxon>Boletales</taxon>
        <taxon>Suillineae</taxon>
        <taxon>Suillaceae</taxon>
        <taxon>Suillus</taxon>
    </lineage>
</organism>
<name>A0A9P7DAN6_9AGAM</name>
<proteinExistence type="predicted"/>
<gene>
    <name evidence="1" type="ORF">HD556DRAFT_1424227</name>
</gene>
<dbReference type="OrthoDB" id="2678560at2759"/>
<evidence type="ECO:0000313" key="1">
    <source>
        <dbReference type="EMBL" id="KAG1785208.1"/>
    </source>
</evidence>
<keyword evidence="2" id="KW-1185">Reference proteome</keyword>
<dbReference type="RefSeq" id="XP_041152693.1">
    <property type="nucleotide sequence ID" value="XM_041304578.1"/>
</dbReference>
<accession>A0A9P7DAN6</accession>
<dbReference type="GeneID" id="64598342"/>
<reference evidence="1" key="1">
    <citation type="journal article" date="2020" name="New Phytol.">
        <title>Comparative genomics reveals dynamic genome evolution in host specialist ectomycorrhizal fungi.</title>
        <authorList>
            <person name="Lofgren L.A."/>
            <person name="Nguyen N.H."/>
            <person name="Vilgalys R."/>
            <person name="Ruytinx J."/>
            <person name="Liao H.L."/>
            <person name="Branco S."/>
            <person name="Kuo A."/>
            <person name="LaButti K."/>
            <person name="Lipzen A."/>
            <person name="Andreopoulos W."/>
            <person name="Pangilinan J."/>
            <person name="Riley R."/>
            <person name="Hundley H."/>
            <person name="Na H."/>
            <person name="Barry K."/>
            <person name="Grigoriev I.V."/>
            <person name="Stajich J.E."/>
            <person name="Kennedy P.G."/>
        </authorList>
    </citation>
    <scope>NUCLEOTIDE SEQUENCE</scope>
    <source>
        <strain evidence="1">S12</strain>
    </source>
</reference>
<dbReference type="AlphaFoldDB" id="A0A9P7DAN6"/>
<protein>
    <submittedName>
        <fullName evidence="1">Uncharacterized protein</fullName>
    </submittedName>
</protein>
<sequence length="407" mass="46032">MSIEPVPLFYGDYSGNEEPSTWFTEFQLSLPTTWTDTQRVRRFSMQLVPGQMADQWFQSLNSVQTATFAALTIAFFKRWPLLKLPKLSRAQQRERVAAHALKEGDIGALAPNGNFAHVVWATEISQLALGMGDLKGDLIEDVLEGIPDLLKDHLTCSYSTWDKFVEDVLRVPSIKLQWSREKLEDRNRRDTDIAQLKAWSSSVLLPSYLLSSPITNTNLHTAPPTWADDVCYTVAQTRPSRDFSALRTSCRNPWSSLQYRRRRLRTHVQLPHTVFAVLPHHSHLRRYPTFFDNSPYHFSHHATSTPHCPTCRCQKPLRLVQPPHSRHFRTAATHSSFVVQPRTVAFGEGGGVPGWWSGAGFRTPAHSSFVLQPRTVAFGGVAYVAGRSGRTGREWQGSWRGDRSPGS</sequence>
<dbReference type="EMBL" id="JABBWE010000116">
    <property type="protein sequence ID" value="KAG1785208.1"/>
    <property type="molecule type" value="Genomic_DNA"/>
</dbReference>